<gene>
    <name evidence="2" type="ORF">SAMN02745723_105127</name>
</gene>
<keyword evidence="1" id="KW-0812">Transmembrane</keyword>
<dbReference type="RefSeq" id="WP_074822657.1">
    <property type="nucleotide sequence ID" value="NZ_FOLW01000005.1"/>
</dbReference>
<name>A0AAJ5BHC3_9GAMM</name>
<sequence>MTIVDNSGRDNPGPIGFKKVSAVYCAFLLLLLCLISIQLKAKPTLSFEQFYGHVGVLGLEFSDRVKQLSGQEIEIKGFMAPPLKAESQFFVLTKMPMALCPFCSSDADWPEDILVVYLTKRQTFVQNNSMIKVSGTLEYGTWRDPQSGFVSLLRLRDAEFSQL</sequence>
<protein>
    <recommendedName>
        <fullName evidence="4">DUF3299 domain-containing protein</fullName>
    </recommendedName>
</protein>
<reference evidence="2 3" key="1">
    <citation type="submission" date="2016-10" db="EMBL/GenBank/DDBJ databases">
        <authorList>
            <person name="Varghese N."/>
            <person name="Submissions S."/>
        </authorList>
    </citation>
    <scope>NUCLEOTIDE SEQUENCE [LARGE SCALE GENOMIC DNA]</scope>
    <source>
        <strain evidence="2 3">DSM 5563</strain>
    </source>
</reference>
<dbReference type="Proteomes" id="UP000226420">
    <property type="component" value="Unassembled WGS sequence"/>
</dbReference>
<dbReference type="AlphaFoldDB" id="A0AAJ5BHC3"/>
<proteinExistence type="predicted"/>
<feature type="transmembrane region" description="Helical" evidence="1">
    <location>
        <begin position="20"/>
        <end position="39"/>
    </location>
</feature>
<accession>A0AAJ5BHC3</accession>
<evidence type="ECO:0000313" key="2">
    <source>
        <dbReference type="EMBL" id="SFC89407.1"/>
    </source>
</evidence>
<keyword evidence="1" id="KW-1133">Transmembrane helix</keyword>
<dbReference type="EMBL" id="FOLW01000005">
    <property type="protein sequence ID" value="SFC89407.1"/>
    <property type="molecule type" value="Genomic_DNA"/>
</dbReference>
<evidence type="ECO:0000256" key="1">
    <source>
        <dbReference type="SAM" id="Phobius"/>
    </source>
</evidence>
<organism evidence="2 3">
    <name type="scientific">Pragia fontium DSM 5563 = ATCC 49100</name>
    <dbReference type="NCBI Taxonomy" id="1122977"/>
    <lineage>
        <taxon>Bacteria</taxon>
        <taxon>Pseudomonadati</taxon>
        <taxon>Pseudomonadota</taxon>
        <taxon>Gammaproteobacteria</taxon>
        <taxon>Enterobacterales</taxon>
        <taxon>Budviciaceae</taxon>
        <taxon>Pragia</taxon>
    </lineage>
</organism>
<comment type="caution">
    <text evidence="2">The sequence shown here is derived from an EMBL/GenBank/DDBJ whole genome shotgun (WGS) entry which is preliminary data.</text>
</comment>
<evidence type="ECO:0008006" key="4">
    <source>
        <dbReference type="Google" id="ProtNLM"/>
    </source>
</evidence>
<keyword evidence="1" id="KW-0472">Membrane</keyword>
<evidence type="ECO:0000313" key="3">
    <source>
        <dbReference type="Proteomes" id="UP000226420"/>
    </source>
</evidence>
<dbReference type="Gene3D" id="2.40.50.870">
    <property type="entry name" value="Protein of unknown function (DUF3299)"/>
    <property type="match status" value="1"/>
</dbReference>